<accession>A0A2K3JP21</accession>
<reference evidence="1 2" key="1">
    <citation type="journal article" date="2014" name="Am. J. Bot.">
        <title>Genome assembly and annotation for red clover (Trifolium pratense; Fabaceae).</title>
        <authorList>
            <person name="Istvanek J."/>
            <person name="Jaros M."/>
            <person name="Krenek A."/>
            <person name="Repkova J."/>
        </authorList>
    </citation>
    <scope>NUCLEOTIDE SEQUENCE [LARGE SCALE GENOMIC DNA]</scope>
    <source>
        <strain evidence="2">cv. Tatra</strain>
        <tissue evidence="1">Young leaves</tissue>
    </source>
</reference>
<sequence>MQQQSMIKDVGRMIEVRWQWELLWRRDRFQWEQDLYNEFVEIIAPFVPVDNLDRWLWLGDGIQGFTVKSAYLRLENIVTNRQTLEPVEEFVFKRLWKCAVPSKVRAFAWQLLLSVCLVSILEQPALILDM</sequence>
<dbReference type="Proteomes" id="UP000236291">
    <property type="component" value="Unassembled WGS sequence"/>
</dbReference>
<gene>
    <name evidence="1" type="ORF">L195_g049421</name>
</gene>
<dbReference type="AlphaFoldDB" id="A0A2K3JP21"/>
<evidence type="ECO:0008006" key="3">
    <source>
        <dbReference type="Google" id="ProtNLM"/>
    </source>
</evidence>
<protein>
    <recommendedName>
        <fullName evidence="3">Reverse transcriptase zinc-binding domain-containing protein</fullName>
    </recommendedName>
</protein>
<reference evidence="1 2" key="2">
    <citation type="journal article" date="2017" name="Front. Plant Sci.">
        <title>Gene Classification and Mining of Molecular Markers Useful in Red Clover (Trifolium pratense) Breeding.</title>
        <authorList>
            <person name="Istvanek J."/>
            <person name="Dluhosova J."/>
            <person name="Dluhos P."/>
            <person name="Patkova L."/>
            <person name="Nedelnik J."/>
            <person name="Repkova J."/>
        </authorList>
    </citation>
    <scope>NUCLEOTIDE SEQUENCE [LARGE SCALE GENOMIC DNA]</scope>
    <source>
        <strain evidence="2">cv. Tatra</strain>
        <tissue evidence="1">Young leaves</tissue>
    </source>
</reference>
<dbReference type="EMBL" id="ASHM01072829">
    <property type="protein sequence ID" value="PNX55791.1"/>
    <property type="molecule type" value="Genomic_DNA"/>
</dbReference>
<name>A0A2K3JP21_TRIPR</name>
<evidence type="ECO:0000313" key="1">
    <source>
        <dbReference type="EMBL" id="PNX55791.1"/>
    </source>
</evidence>
<organism evidence="1 2">
    <name type="scientific">Trifolium pratense</name>
    <name type="common">Red clover</name>
    <dbReference type="NCBI Taxonomy" id="57577"/>
    <lineage>
        <taxon>Eukaryota</taxon>
        <taxon>Viridiplantae</taxon>
        <taxon>Streptophyta</taxon>
        <taxon>Embryophyta</taxon>
        <taxon>Tracheophyta</taxon>
        <taxon>Spermatophyta</taxon>
        <taxon>Magnoliopsida</taxon>
        <taxon>eudicotyledons</taxon>
        <taxon>Gunneridae</taxon>
        <taxon>Pentapetalae</taxon>
        <taxon>rosids</taxon>
        <taxon>fabids</taxon>
        <taxon>Fabales</taxon>
        <taxon>Fabaceae</taxon>
        <taxon>Papilionoideae</taxon>
        <taxon>50 kb inversion clade</taxon>
        <taxon>NPAAA clade</taxon>
        <taxon>Hologalegina</taxon>
        <taxon>IRL clade</taxon>
        <taxon>Trifolieae</taxon>
        <taxon>Trifolium</taxon>
    </lineage>
</organism>
<evidence type="ECO:0000313" key="2">
    <source>
        <dbReference type="Proteomes" id="UP000236291"/>
    </source>
</evidence>
<proteinExistence type="predicted"/>
<comment type="caution">
    <text evidence="1">The sequence shown here is derived from an EMBL/GenBank/DDBJ whole genome shotgun (WGS) entry which is preliminary data.</text>
</comment>